<feature type="active site" description="Nucleophile" evidence="2">
    <location>
        <position position="9"/>
    </location>
</feature>
<dbReference type="GO" id="GO:0009223">
    <property type="term" value="P:pyrimidine deoxyribonucleotide catabolic process"/>
    <property type="evidence" value="ECO:0007669"/>
    <property type="project" value="TreeGrafter"/>
</dbReference>
<dbReference type="SFLD" id="SFLDG01126">
    <property type="entry name" value="C1.2:_Nucleotidase_Like"/>
    <property type="match status" value="1"/>
</dbReference>
<comment type="similarity">
    <text evidence="1">Belongs to the 5'(3')-deoxyribonucleotidase family.</text>
</comment>
<protein>
    <submittedName>
        <fullName evidence="3">Uncharacterized protein</fullName>
    </submittedName>
</protein>
<feature type="active site" description="Proton donor" evidence="2">
    <location>
        <position position="11"/>
    </location>
</feature>
<dbReference type="Gene3D" id="1.10.40.40">
    <property type="entry name" value="Deoxyribonucleotidase, domain 2"/>
    <property type="match status" value="1"/>
</dbReference>
<dbReference type="SUPFAM" id="SSF56784">
    <property type="entry name" value="HAD-like"/>
    <property type="match status" value="1"/>
</dbReference>
<dbReference type="Proteomes" id="UP000004690">
    <property type="component" value="Unassembled WGS sequence"/>
</dbReference>
<dbReference type="AlphaFoldDB" id="I3C4S1"/>
<dbReference type="OrthoDB" id="278110at2"/>
<sequence length="172" mass="20184">MAQKRLLVDMDGVLADTYQQFFRLESNITGKKIQREDVIGVSEADAFPNYLSYVHKAGFFRDAPVIENAIEVMKKLNNVYDIFIVSSAMEFPNSLREKYDWLQEHFPFLHWKQIILCGSKIPVQGDILIDDHFKNLDYFKKTTLLYTQPHNMGRDKGHQRVNNWKEIESILL</sequence>
<keyword evidence="4" id="KW-1185">Reference proteome</keyword>
<dbReference type="SFLD" id="SFLDG01146">
    <property type="entry name" value="C1.2.2"/>
    <property type="match status" value="1"/>
</dbReference>
<dbReference type="PANTHER" id="PTHR16504:SF4">
    <property type="entry name" value="5'(3')-DEOXYRIBONUCLEOTIDASE"/>
    <property type="match status" value="1"/>
</dbReference>
<accession>I3C4S1</accession>
<dbReference type="RefSeq" id="WP_008611865.1">
    <property type="nucleotide sequence ID" value="NZ_JH651379.1"/>
</dbReference>
<dbReference type="InterPro" id="IPR036412">
    <property type="entry name" value="HAD-like_sf"/>
</dbReference>
<dbReference type="EMBL" id="JH651379">
    <property type="protein sequence ID" value="EIJ38614.1"/>
    <property type="molecule type" value="Genomic_DNA"/>
</dbReference>
<dbReference type="HOGENOM" id="CLU_111510_0_0_10"/>
<evidence type="ECO:0000256" key="1">
    <source>
        <dbReference type="ARBA" id="ARBA00009589"/>
    </source>
</evidence>
<proteinExistence type="inferred from homology"/>
<organism evidence="3 4">
    <name type="scientific">Galbibacter orientalis DSM 19592</name>
    <dbReference type="NCBI Taxonomy" id="926559"/>
    <lineage>
        <taxon>Bacteria</taxon>
        <taxon>Pseudomonadati</taxon>
        <taxon>Bacteroidota</taxon>
        <taxon>Flavobacteriia</taxon>
        <taxon>Flavobacteriales</taxon>
        <taxon>Flavobacteriaceae</taxon>
        <taxon>Galbibacter</taxon>
    </lineage>
</organism>
<evidence type="ECO:0000313" key="4">
    <source>
        <dbReference type="Proteomes" id="UP000004690"/>
    </source>
</evidence>
<reference evidence="3 4" key="1">
    <citation type="submission" date="2012-02" db="EMBL/GenBank/DDBJ databases">
        <title>Improved High-Quality Draft genome of Joostella marina DSM 19592.</title>
        <authorList>
            <consortium name="US DOE Joint Genome Institute (JGI-PGF)"/>
            <person name="Lucas S."/>
            <person name="Copeland A."/>
            <person name="Lapidus A."/>
            <person name="Bruce D."/>
            <person name="Goodwin L."/>
            <person name="Pitluck S."/>
            <person name="Peters L."/>
            <person name="Chertkov O."/>
            <person name="Ovchinnikova G."/>
            <person name="Kyrpides N."/>
            <person name="Mavromatis K."/>
            <person name="Detter J.C."/>
            <person name="Han C."/>
            <person name="Land M."/>
            <person name="Hauser L."/>
            <person name="Markowitz V."/>
            <person name="Cheng J.-F."/>
            <person name="Hugenholtz P."/>
            <person name="Woyke T."/>
            <person name="Wu D."/>
            <person name="Tindall B."/>
            <person name="Brambilla E."/>
            <person name="Klenk H.-P."/>
            <person name="Eisen J.A."/>
        </authorList>
    </citation>
    <scope>NUCLEOTIDE SEQUENCE [LARGE SCALE GENOMIC DNA]</scope>
    <source>
        <strain evidence="3 4">DSM 19592</strain>
    </source>
</reference>
<dbReference type="STRING" id="926559.JoomaDRAFT_1602"/>
<name>I3C4S1_9FLAO</name>
<evidence type="ECO:0000313" key="3">
    <source>
        <dbReference type="EMBL" id="EIJ38614.1"/>
    </source>
</evidence>
<dbReference type="InterPro" id="IPR023214">
    <property type="entry name" value="HAD_sf"/>
</dbReference>
<dbReference type="SFLD" id="SFLDS00003">
    <property type="entry name" value="Haloacid_Dehalogenase"/>
    <property type="match status" value="1"/>
</dbReference>
<dbReference type="Pfam" id="PF06941">
    <property type="entry name" value="NT5C"/>
    <property type="match status" value="1"/>
</dbReference>
<dbReference type="PANTHER" id="PTHR16504">
    <property type="entry name" value="5'(3')-DEOXYRIBONUCLEOTIDASE"/>
    <property type="match status" value="1"/>
</dbReference>
<evidence type="ECO:0000256" key="2">
    <source>
        <dbReference type="PIRSR" id="PIRSR610708-1"/>
    </source>
</evidence>
<dbReference type="InterPro" id="IPR010708">
    <property type="entry name" value="5'(3')-deoxyribonucleotidase"/>
</dbReference>
<dbReference type="Gene3D" id="3.40.50.1000">
    <property type="entry name" value="HAD superfamily/HAD-like"/>
    <property type="match status" value="1"/>
</dbReference>
<dbReference type="eggNOG" id="COG4502">
    <property type="taxonomic scope" value="Bacteria"/>
</dbReference>
<dbReference type="GO" id="GO:0008253">
    <property type="term" value="F:5'-nucleotidase activity"/>
    <property type="evidence" value="ECO:0007669"/>
    <property type="project" value="InterPro"/>
</dbReference>
<gene>
    <name evidence="3" type="ORF">JoomaDRAFT_1602</name>
</gene>